<dbReference type="PANTHER" id="PTHR42899:SF1">
    <property type="entry name" value="SPERMATOGENESIS-ASSOCIATED PROTEIN 20"/>
    <property type="match status" value="1"/>
</dbReference>
<proteinExistence type="predicted"/>
<dbReference type="PANTHER" id="PTHR42899">
    <property type="entry name" value="SPERMATOGENESIS-ASSOCIATED PROTEIN 20"/>
    <property type="match status" value="1"/>
</dbReference>
<dbReference type="RefSeq" id="WP_129208238.1">
    <property type="nucleotide sequence ID" value="NZ_BMGU01000003.1"/>
</dbReference>
<dbReference type="Pfam" id="PF03190">
    <property type="entry name" value="Thioredox_DsbH"/>
    <property type="match status" value="1"/>
</dbReference>
<dbReference type="AlphaFoldDB" id="A0A4Q1SCW9"/>
<feature type="domain" description="Spermatogenesis-associated protein 20-like TRX" evidence="1">
    <location>
        <begin position="5"/>
        <end position="166"/>
    </location>
</feature>
<dbReference type="SUPFAM" id="SSF48208">
    <property type="entry name" value="Six-hairpin glycosidases"/>
    <property type="match status" value="1"/>
</dbReference>
<dbReference type="OrthoDB" id="9762614at2"/>
<evidence type="ECO:0000313" key="3">
    <source>
        <dbReference type="Proteomes" id="UP000290253"/>
    </source>
</evidence>
<dbReference type="InterPro" id="IPR012341">
    <property type="entry name" value="6hp_glycosidase-like_sf"/>
</dbReference>
<evidence type="ECO:0000313" key="2">
    <source>
        <dbReference type="EMBL" id="RXS95069.1"/>
    </source>
</evidence>
<dbReference type="GO" id="GO:0005975">
    <property type="term" value="P:carbohydrate metabolic process"/>
    <property type="evidence" value="ECO:0007669"/>
    <property type="project" value="InterPro"/>
</dbReference>
<name>A0A4Q1SCW9_9BACT</name>
<comment type="caution">
    <text evidence="2">The sequence shown here is derived from an EMBL/GenBank/DDBJ whole genome shotgun (WGS) entry which is preliminary data.</text>
</comment>
<dbReference type="Proteomes" id="UP000290253">
    <property type="component" value="Unassembled WGS sequence"/>
</dbReference>
<dbReference type="InterPro" id="IPR036249">
    <property type="entry name" value="Thioredoxin-like_sf"/>
</dbReference>
<keyword evidence="3" id="KW-1185">Reference proteome</keyword>
<evidence type="ECO:0000259" key="1">
    <source>
        <dbReference type="Pfam" id="PF03190"/>
    </source>
</evidence>
<dbReference type="CDD" id="cd02955">
    <property type="entry name" value="SSP411"/>
    <property type="match status" value="1"/>
</dbReference>
<dbReference type="Gene3D" id="1.50.10.10">
    <property type="match status" value="1"/>
</dbReference>
<dbReference type="PIRSF" id="PIRSF006402">
    <property type="entry name" value="UCP006402_thioredoxin"/>
    <property type="match status" value="1"/>
</dbReference>
<dbReference type="Gene3D" id="3.40.30.10">
    <property type="entry name" value="Glutaredoxin"/>
    <property type="match status" value="1"/>
</dbReference>
<dbReference type="EMBL" id="SDMK01000002">
    <property type="protein sequence ID" value="RXS95069.1"/>
    <property type="molecule type" value="Genomic_DNA"/>
</dbReference>
<organism evidence="2 3">
    <name type="scientific">Silvibacterium dinghuense</name>
    <dbReference type="NCBI Taxonomy" id="1560006"/>
    <lineage>
        <taxon>Bacteria</taxon>
        <taxon>Pseudomonadati</taxon>
        <taxon>Acidobacteriota</taxon>
        <taxon>Terriglobia</taxon>
        <taxon>Terriglobales</taxon>
        <taxon>Acidobacteriaceae</taxon>
        <taxon>Silvibacterium</taxon>
    </lineage>
</organism>
<dbReference type="InterPro" id="IPR008928">
    <property type="entry name" value="6-hairpin_glycosidase_sf"/>
</dbReference>
<reference evidence="2 3" key="1">
    <citation type="journal article" date="2016" name="Int. J. Syst. Evol. Microbiol.">
        <title>Acidipila dinghuensis sp. nov., an acidobacterium isolated from forest soil.</title>
        <authorList>
            <person name="Jiang Y.W."/>
            <person name="Wang J."/>
            <person name="Chen M.H."/>
            <person name="Lv Y.Y."/>
            <person name="Qiu L.H."/>
        </authorList>
    </citation>
    <scope>NUCLEOTIDE SEQUENCE [LARGE SCALE GENOMIC DNA]</scope>
    <source>
        <strain evidence="2 3">DHOF10</strain>
    </source>
</reference>
<dbReference type="Gene3D" id="1.50.10.20">
    <property type="match status" value="1"/>
</dbReference>
<sequence>MAHSQNALSKARSSYLRSAQHQPIEWHEWGEAAFARAKELDRPVLLDIGAVWCHWCHVMDRESYEDATLAAIVNEHFVAIKVDRDERPDVDSRYQAAVQAISGQGGWPLTAFLTPDGLPFYGGTYFPREDRYGRPGFDRVLLTMANAWKTKREDALDSANSVISAIEHGESFAGRSGSLSLEIVGKLVESAVKQFDPRYGGFGTQPKFPHPSALDLLIDVGARTGHEGALQAATVTLKKMAQGGVYDQLAGGFHRYSVDERWVVPHFEKMLYDNAGLLGNYAHAFQTFVDPEYARVAQDILRWLDTTMTDRERGGFYASQDADINLDDDGDYFTWTRDEAAAVLAPEELEIAGVYFDIGEMGDMHHNPRKNVLHRTQTLSEVAKAAGKSEGEAALLLDAAQKKLMAARRERPEPFIDRTIYTSWNAMAISAYLQTARVLERKDTAAFALKSLDRILNEAWNAEQGLSHVVAYPEGDARFVPGVLDDYAFFGLALVDAWESTGERRWYDAAMQIAEATVTRFYDATGGGFFDREIDGADTIGALAARRKPLQDTPTPAGNPAAAALLLRVEALSGRTDFREKAEDTLEAFGGIVEHFGLYAATYGLALELLMLPPVQVVVIGDGVEARSLTAAARARYAVHKQVLHLRREQVTAENLPPVLAETLPQLPWLQNEGAFAVVCRGASCMPPTRDAEKLLRQMAGE</sequence>
<accession>A0A4Q1SCW9</accession>
<dbReference type="InterPro" id="IPR024705">
    <property type="entry name" value="Ssp411"/>
</dbReference>
<gene>
    <name evidence="2" type="ORF">ESZ00_10635</name>
</gene>
<dbReference type="SUPFAM" id="SSF52833">
    <property type="entry name" value="Thioredoxin-like"/>
    <property type="match status" value="1"/>
</dbReference>
<dbReference type="InterPro" id="IPR004879">
    <property type="entry name" value="Ssp411-like_TRX"/>
</dbReference>
<protein>
    <submittedName>
        <fullName evidence="2">Thioredoxin domain-containing protein</fullName>
    </submittedName>
</protein>